<gene>
    <name evidence="1" type="ORF">APZ42_030724</name>
</gene>
<evidence type="ECO:0000313" key="2">
    <source>
        <dbReference type="Proteomes" id="UP000076858"/>
    </source>
</evidence>
<dbReference type="AlphaFoldDB" id="A0A164NI57"/>
<reference evidence="1 2" key="1">
    <citation type="submission" date="2016-03" db="EMBL/GenBank/DDBJ databases">
        <title>EvidentialGene: Evidence-directed Construction of Genes on Genomes.</title>
        <authorList>
            <person name="Gilbert D.G."/>
            <person name="Choi J.-H."/>
            <person name="Mockaitis K."/>
            <person name="Colbourne J."/>
            <person name="Pfrender M."/>
        </authorList>
    </citation>
    <scope>NUCLEOTIDE SEQUENCE [LARGE SCALE GENOMIC DNA]</scope>
    <source>
        <strain evidence="1 2">Xinb3</strain>
        <tissue evidence="1">Complete organism</tissue>
    </source>
</reference>
<accession>A0A164NI57</accession>
<name>A0A164NI57_9CRUS</name>
<keyword evidence="2" id="KW-1185">Reference proteome</keyword>
<comment type="caution">
    <text evidence="1">The sequence shown here is derived from an EMBL/GenBank/DDBJ whole genome shotgun (WGS) entry which is preliminary data.</text>
</comment>
<protein>
    <submittedName>
        <fullName evidence="1">Uncharacterized protein</fullName>
    </submittedName>
</protein>
<proteinExistence type="predicted"/>
<sequence>MNKRATAYRFAQKCYLYTRDNVADIGIKPHPLPSYEVNKYDLFLSYVDFLSKSAEVASRIRHSTSVASAASCSIAA</sequence>
<dbReference type="Proteomes" id="UP000076858">
    <property type="component" value="Unassembled WGS sequence"/>
</dbReference>
<evidence type="ECO:0000313" key="1">
    <source>
        <dbReference type="EMBL" id="KZS05979.1"/>
    </source>
</evidence>
<organism evidence="1 2">
    <name type="scientific">Daphnia magna</name>
    <dbReference type="NCBI Taxonomy" id="35525"/>
    <lineage>
        <taxon>Eukaryota</taxon>
        <taxon>Metazoa</taxon>
        <taxon>Ecdysozoa</taxon>
        <taxon>Arthropoda</taxon>
        <taxon>Crustacea</taxon>
        <taxon>Branchiopoda</taxon>
        <taxon>Diplostraca</taxon>
        <taxon>Cladocera</taxon>
        <taxon>Anomopoda</taxon>
        <taxon>Daphniidae</taxon>
        <taxon>Daphnia</taxon>
    </lineage>
</organism>
<dbReference type="EMBL" id="LRGB01002851">
    <property type="protein sequence ID" value="KZS05979.1"/>
    <property type="molecule type" value="Genomic_DNA"/>
</dbReference>